<keyword evidence="2 5" id="KW-0812">Transmembrane</keyword>
<name>A0A3B0SZ13_9ZZZZ</name>
<dbReference type="PRINTS" id="PR00164">
    <property type="entry name" value="ABC2TRNSPORT"/>
</dbReference>
<sequence length="266" mass="28554">MTSSARTISQGAALQVRDSLVMVKRNLLRIVRLPQLLFFSSVQPIIFLLLFTYVFGGAITRGTDVSYINFLLPGILVQTSVFGATQTAIGLTEDLAAGVIDRFRSLPMARSAVLTGRTTADLLRNAAVTVIMIIVGTLIGFRIGGTVLEALLGILIALLLGFAISWSMAALGLWVRNAETAQTASFILMFPLVFASSIFVPTQSMPSWLQGFAANQPVSVIASTVRALMGGLPVGSLILQSFLWIAAILAVFFPLGVWLYRRAVST</sequence>
<accession>A0A3B0SZ13</accession>
<dbReference type="InterPro" id="IPR000412">
    <property type="entry name" value="ABC_2_transport"/>
</dbReference>
<evidence type="ECO:0000256" key="3">
    <source>
        <dbReference type="ARBA" id="ARBA00022989"/>
    </source>
</evidence>
<feature type="transmembrane region" description="Helical" evidence="5">
    <location>
        <begin position="237"/>
        <end position="260"/>
    </location>
</feature>
<dbReference type="GO" id="GO:0043190">
    <property type="term" value="C:ATP-binding cassette (ABC) transporter complex"/>
    <property type="evidence" value="ECO:0007669"/>
    <property type="project" value="InterPro"/>
</dbReference>
<dbReference type="AlphaFoldDB" id="A0A3B0SZ13"/>
<keyword evidence="3 5" id="KW-1133">Transmembrane helix</keyword>
<dbReference type="GO" id="GO:0140359">
    <property type="term" value="F:ABC-type transporter activity"/>
    <property type="evidence" value="ECO:0007669"/>
    <property type="project" value="InterPro"/>
</dbReference>
<evidence type="ECO:0000256" key="5">
    <source>
        <dbReference type="SAM" id="Phobius"/>
    </source>
</evidence>
<proteinExistence type="predicted"/>
<feature type="transmembrane region" description="Helical" evidence="5">
    <location>
        <begin position="75"/>
        <end position="101"/>
    </location>
</feature>
<feature type="transmembrane region" description="Helical" evidence="5">
    <location>
        <begin position="181"/>
        <end position="200"/>
    </location>
</feature>
<organism evidence="7">
    <name type="scientific">hydrothermal vent metagenome</name>
    <dbReference type="NCBI Taxonomy" id="652676"/>
    <lineage>
        <taxon>unclassified sequences</taxon>
        <taxon>metagenomes</taxon>
        <taxon>ecological metagenomes</taxon>
    </lineage>
</organism>
<protein>
    <submittedName>
        <fullName evidence="7">Efflux ABC transporter, permease protein</fullName>
    </submittedName>
</protein>
<dbReference type="InterPro" id="IPR013525">
    <property type="entry name" value="ABC2_TM"/>
</dbReference>
<gene>
    <name evidence="7" type="ORF">MNBD_ACTINO01-2318</name>
</gene>
<dbReference type="PANTHER" id="PTHR43229">
    <property type="entry name" value="NODULATION PROTEIN J"/>
    <property type="match status" value="1"/>
</dbReference>
<dbReference type="PROSITE" id="PS51012">
    <property type="entry name" value="ABC_TM2"/>
    <property type="match status" value="1"/>
</dbReference>
<feature type="transmembrane region" description="Helical" evidence="5">
    <location>
        <begin position="122"/>
        <end position="144"/>
    </location>
</feature>
<dbReference type="PANTHER" id="PTHR43229:SF2">
    <property type="entry name" value="NODULATION PROTEIN J"/>
    <property type="match status" value="1"/>
</dbReference>
<evidence type="ECO:0000256" key="2">
    <source>
        <dbReference type="ARBA" id="ARBA00022692"/>
    </source>
</evidence>
<evidence type="ECO:0000313" key="7">
    <source>
        <dbReference type="EMBL" id="VAW01794.1"/>
    </source>
</evidence>
<evidence type="ECO:0000259" key="6">
    <source>
        <dbReference type="PROSITE" id="PS51012"/>
    </source>
</evidence>
<dbReference type="Pfam" id="PF01061">
    <property type="entry name" value="ABC2_membrane"/>
    <property type="match status" value="1"/>
</dbReference>
<dbReference type="EMBL" id="UOEI01000309">
    <property type="protein sequence ID" value="VAW01794.1"/>
    <property type="molecule type" value="Genomic_DNA"/>
</dbReference>
<comment type="subcellular location">
    <subcellularLocation>
        <location evidence="1">Membrane</location>
        <topology evidence="1">Multi-pass membrane protein</topology>
    </subcellularLocation>
</comment>
<dbReference type="InterPro" id="IPR047817">
    <property type="entry name" value="ABC2_TM_bact-type"/>
</dbReference>
<reference evidence="7" key="1">
    <citation type="submission" date="2018-06" db="EMBL/GenBank/DDBJ databases">
        <authorList>
            <person name="Zhirakovskaya E."/>
        </authorList>
    </citation>
    <scope>NUCLEOTIDE SEQUENCE</scope>
</reference>
<feature type="domain" description="ABC transmembrane type-2" evidence="6">
    <location>
        <begin position="35"/>
        <end position="263"/>
    </location>
</feature>
<evidence type="ECO:0000256" key="4">
    <source>
        <dbReference type="ARBA" id="ARBA00023136"/>
    </source>
</evidence>
<feature type="transmembrane region" description="Helical" evidence="5">
    <location>
        <begin position="36"/>
        <end position="55"/>
    </location>
</feature>
<evidence type="ECO:0000256" key="1">
    <source>
        <dbReference type="ARBA" id="ARBA00004141"/>
    </source>
</evidence>
<dbReference type="InterPro" id="IPR051784">
    <property type="entry name" value="Nod_factor_ABC_transporter"/>
</dbReference>
<feature type="transmembrane region" description="Helical" evidence="5">
    <location>
        <begin position="150"/>
        <end position="174"/>
    </location>
</feature>
<dbReference type="PIRSF" id="PIRSF006648">
    <property type="entry name" value="DrrB"/>
    <property type="match status" value="1"/>
</dbReference>
<keyword evidence="4 5" id="KW-0472">Membrane</keyword>